<dbReference type="Gene3D" id="3.60.10.10">
    <property type="entry name" value="Endonuclease/exonuclease/phosphatase"/>
    <property type="match status" value="1"/>
</dbReference>
<keyword evidence="4 7" id="KW-0378">Hydrolase</keyword>
<sequence>MSKIKIISWNINGIRTRAKNKEIDPIYTENPDVILFQETKAKYEQLDSNLKDIEDYTTYFSQGETTRAGGIATFSKLKPKVVKRFFDLPDKSLKMRLLNFNFDNFKLIHIYAPSGSGSKKNKEIKLEFYKKLLDFAEKSANDNVIIAGDFNIAHTEKDVSDPEKASKAANFSNEEREVIDKLEKLGYVDSFRSLNPDEIQFSAWKSQKTKGSGEGSRLDYFFVSKNLKDSIIDSKILADIDGSKHAPIELVMDIK</sequence>
<protein>
    <submittedName>
        <fullName evidence="7">Exodeoxyribonuclease</fullName>
        <ecNumber evidence="7">3.1.11.2</ecNumber>
    </submittedName>
</protein>
<evidence type="ECO:0000259" key="6">
    <source>
        <dbReference type="Pfam" id="PF03372"/>
    </source>
</evidence>
<dbReference type="EMBL" id="VSSQ01000637">
    <property type="protein sequence ID" value="MPL98941.1"/>
    <property type="molecule type" value="Genomic_DNA"/>
</dbReference>
<evidence type="ECO:0000256" key="5">
    <source>
        <dbReference type="ARBA" id="ARBA00022842"/>
    </source>
</evidence>
<keyword evidence="5" id="KW-0460">Magnesium</keyword>
<organism evidence="7">
    <name type="scientific">bioreactor metagenome</name>
    <dbReference type="NCBI Taxonomy" id="1076179"/>
    <lineage>
        <taxon>unclassified sequences</taxon>
        <taxon>metagenomes</taxon>
        <taxon>ecological metagenomes</taxon>
    </lineage>
</organism>
<dbReference type="GO" id="GO:0008081">
    <property type="term" value="F:phosphoric diester hydrolase activity"/>
    <property type="evidence" value="ECO:0007669"/>
    <property type="project" value="TreeGrafter"/>
</dbReference>
<dbReference type="NCBIfam" id="TIGR00195">
    <property type="entry name" value="exoDNase_III"/>
    <property type="match status" value="1"/>
</dbReference>
<evidence type="ECO:0000256" key="3">
    <source>
        <dbReference type="ARBA" id="ARBA00022723"/>
    </source>
</evidence>
<dbReference type="EC" id="3.1.11.2" evidence="7"/>
<dbReference type="GO" id="GO:0006284">
    <property type="term" value="P:base-excision repair"/>
    <property type="evidence" value="ECO:0007669"/>
    <property type="project" value="TreeGrafter"/>
</dbReference>
<evidence type="ECO:0000313" key="7">
    <source>
        <dbReference type="EMBL" id="MPL98941.1"/>
    </source>
</evidence>
<dbReference type="GO" id="GO:0046872">
    <property type="term" value="F:metal ion binding"/>
    <property type="evidence" value="ECO:0007669"/>
    <property type="project" value="UniProtKB-KW"/>
</dbReference>
<reference evidence="7" key="1">
    <citation type="submission" date="2019-08" db="EMBL/GenBank/DDBJ databases">
        <authorList>
            <person name="Kucharzyk K."/>
            <person name="Murdoch R.W."/>
            <person name="Higgins S."/>
            <person name="Loffler F."/>
        </authorList>
    </citation>
    <scope>NUCLEOTIDE SEQUENCE</scope>
</reference>
<comment type="cofactor">
    <cofactor evidence="1">
        <name>Mg(2+)</name>
        <dbReference type="ChEBI" id="CHEBI:18420"/>
    </cofactor>
</comment>
<accession>A0A644W5E0</accession>
<dbReference type="PANTHER" id="PTHR22748:SF6">
    <property type="entry name" value="DNA-(APURINIC OR APYRIMIDINIC SITE) ENDONUCLEASE"/>
    <property type="match status" value="1"/>
</dbReference>
<comment type="caution">
    <text evidence="7">The sequence shown here is derived from an EMBL/GenBank/DDBJ whole genome shotgun (WGS) entry which is preliminary data.</text>
</comment>
<dbReference type="AlphaFoldDB" id="A0A644W5E0"/>
<name>A0A644W5E0_9ZZZZ</name>
<dbReference type="SUPFAM" id="SSF56219">
    <property type="entry name" value="DNase I-like"/>
    <property type="match status" value="1"/>
</dbReference>
<dbReference type="GO" id="GO:0003906">
    <property type="term" value="F:DNA-(apurinic or apyrimidinic site) endonuclease activity"/>
    <property type="evidence" value="ECO:0007669"/>
    <property type="project" value="TreeGrafter"/>
</dbReference>
<dbReference type="InterPro" id="IPR004808">
    <property type="entry name" value="AP_endonuc_1"/>
</dbReference>
<dbReference type="PROSITE" id="PS51435">
    <property type="entry name" value="AP_NUCLEASE_F1_4"/>
    <property type="match status" value="1"/>
</dbReference>
<dbReference type="PANTHER" id="PTHR22748">
    <property type="entry name" value="AP ENDONUCLEASE"/>
    <property type="match status" value="1"/>
</dbReference>
<evidence type="ECO:0000256" key="2">
    <source>
        <dbReference type="ARBA" id="ARBA00007092"/>
    </source>
</evidence>
<comment type="similarity">
    <text evidence="2">Belongs to the DNA repair enzymes AP/ExoA family.</text>
</comment>
<evidence type="ECO:0000256" key="1">
    <source>
        <dbReference type="ARBA" id="ARBA00001946"/>
    </source>
</evidence>
<keyword evidence="3" id="KW-0479">Metal-binding</keyword>
<feature type="domain" description="Endonuclease/exonuclease/phosphatase" evidence="6">
    <location>
        <begin position="7"/>
        <end position="228"/>
    </location>
</feature>
<dbReference type="GO" id="GO:0008311">
    <property type="term" value="F:double-stranded DNA 3'-5' DNA exonuclease activity"/>
    <property type="evidence" value="ECO:0007669"/>
    <property type="project" value="UniProtKB-EC"/>
</dbReference>
<gene>
    <name evidence="7" type="primary">exoA_12</name>
    <name evidence="7" type="ORF">SDC9_45153</name>
</gene>
<dbReference type="Pfam" id="PF03372">
    <property type="entry name" value="Exo_endo_phos"/>
    <property type="match status" value="1"/>
</dbReference>
<dbReference type="InterPro" id="IPR036691">
    <property type="entry name" value="Endo/exonu/phosph_ase_sf"/>
</dbReference>
<proteinExistence type="inferred from homology"/>
<dbReference type="InterPro" id="IPR005135">
    <property type="entry name" value="Endo/exonuclease/phosphatase"/>
</dbReference>
<dbReference type="NCBIfam" id="TIGR00633">
    <property type="entry name" value="xth"/>
    <property type="match status" value="1"/>
</dbReference>
<evidence type="ECO:0000256" key="4">
    <source>
        <dbReference type="ARBA" id="ARBA00022801"/>
    </source>
</evidence>